<dbReference type="GO" id="GO:0020037">
    <property type="term" value="F:heme binding"/>
    <property type="evidence" value="ECO:0007669"/>
    <property type="project" value="InterPro"/>
</dbReference>
<organism evidence="7 8">
    <name type="scientific">Aureimonas fodinaquatilis</name>
    <dbReference type="NCBI Taxonomy" id="2565783"/>
    <lineage>
        <taxon>Bacteria</taxon>
        <taxon>Pseudomonadati</taxon>
        <taxon>Pseudomonadota</taxon>
        <taxon>Alphaproteobacteria</taxon>
        <taxon>Hyphomicrobiales</taxon>
        <taxon>Aurantimonadaceae</taxon>
        <taxon>Aureimonas</taxon>
    </lineage>
</organism>
<evidence type="ECO:0000256" key="2">
    <source>
        <dbReference type="ARBA" id="ARBA00022723"/>
    </source>
</evidence>
<evidence type="ECO:0000313" key="7">
    <source>
        <dbReference type="EMBL" id="KAA0968664.1"/>
    </source>
</evidence>
<dbReference type="OrthoDB" id="5770300at2"/>
<evidence type="ECO:0000256" key="1">
    <source>
        <dbReference type="ARBA" id="ARBA00022617"/>
    </source>
</evidence>
<evidence type="ECO:0000259" key="6">
    <source>
        <dbReference type="PROSITE" id="PS51007"/>
    </source>
</evidence>
<dbReference type="Gene3D" id="1.10.760.10">
    <property type="entry name" value="Cytochrome c-like domain"/>
    <property type="match status" value="1"/>
</dbReference>
<keyword evidence="1 4" id="KW-0349">Heme</keyword>
<dbReference type="PROSITE" id="PS51007">
    <property type="entry name" value="CYTC"/>
    <property type="match status" value="1"/>
</dbReference>
<protein>
    <submittedName>
        <fullName evidence="7">C-type cytochrome, methanol metabolism-related</fullName>
    </submittedName>
</protein>
<dbReference type="SUPFAM" id="SSF46626">
    <property type="entry name" value="Cytochrome c"/>
    <property type="match status" value="1"/>
</dbReference>
<evidence type="ECO:0000313" key="8">
    <source>
        <dbReference type="Proteomes" id="UP000324738"/>
    </source>
</evidence>
<dbReference type="Pfam" id="PF13442">
    <property type="entry name" value="Cytochrome_CBB3"/>
    <property type="match status" value="1"/>
</dbReference>
<evidence type="ECO:0000256" key="4">
    <source>
        <dbReference type="PROSITE-ProRule" id="PRU00433"/>
    </source>
</evidence>
<feature type="domain" description="Cytochrome c" evidence="6">
    <location>
        <begin position="69"/>
        <end position="148"/>
    </location>
</feature>
<feature type="compositionally biased region" description="Polar residues" evidence="5">
    <location>
        <begin position="25"/>
        <end position="43"/>
    </location>
</feature>
<name>A0A5B0DPH0_9HYPH</name>
<reference evidence="7 8" key="1">
    <citation type="submission" date="2019-08" db="EMBL/GenBank/DDBJ databases">
        <title>Aureimonas fodiniaquatilis sp. nov., isolated from a coal mine wastewater.</title>
        <authorList>
            <person name="Kim W."/>
        </authorList>
    </citation>
    <scope>NUCLEOTIDE SEQUENCE [LARGE SCALE GENOMIC DNA]</scope>
    <source>
        <strain evidence="7 8">CAU 1482</strain>
    </source>
</reference>
<dbReference type="GO" id="GO:0046872">
    <property type="term" value="F:metal ion binding"/>
    <property type="evidence" value="ECO:0007669"/>
    <property type="project" value="UniProtKB-KW"/>
</dbReference>
<keyword evidence="2 4" id="KW-0479">Metal-binding</keyword>
<keyword evidence="3 4" id="KW-0408">Iron</keyword>
<dbReference type="AlphaFoldDB" id="A0A5B0DPH0"/>
<dbReference type="InterPro" id="IPR022411">
    <property type="entry name" value="C-typ_cyt_methanol_metab-rel"/>
</dbReference>
<accession>A0A5B0DPH0</accession>
<dbReference type="InterPro" id="IPR009056">
    <property type="entry name" value="Cyt_c-like_dom"/>
</dbReference>
<keyword evidence="8" id="KW-1185">Reference proteome</keyword>
<evidence type="ECO:0000256" key="5">
    <source>
        <dbReference type="SAM" id="MobiDB-lite"/>
    </source>
</evidence>
<dbReference type="NCBIfam" id="TIGR03874">
    <property type="entry name" value="4cys_cytochr"/>
    <property type="match status" value="1"/>
</dbReference>
<evidence type="ECO:0000256" key="3">
    <source>
        <dbReference type="ARBA" id="ARBA00023004"/>
    </source>
</evidence>
<dbReference type="InterPro" id="IPR036909">
    <property type="entry name" value="Cyt_c-like_dom_sf"/>
</dbReference>
<dbReference type="Proteomes" id="UP000324738">
    <property type="component" value="Unassembled WGS sequence"/>
</dbReference>
<dbReference type="GO" id="GO:0009055">
    <property type="term" value="F:electron transfer activity"/>
    <property type="evidence" value="ECO:0007669"/>
    <property type="project" value="InterPro"/>
</dbReference>
<proteinExistence type="predicted"/>
<sequence>MTGLAWAQAPATPPENSAAPATDQPKVSANPSKDTATNGNEGTQGEAAKWVDSADVPTYHIEPDGTADFYSWRGYKKYTANCFQCHGPDGMGSSFAPNLLDSLKRMDYYEFTGIVVGGQQNVWNTSGNSVMPAWGEDKNVMCYLDAIYVYLRGRADGVYGHGEPKRPQPNDEARAVENQCLGF</sequence>
<feature type="region of interest" description="Disordered" evidence="5">
    <location>
        <begin position="1"/>
        <end position="46"/>
    </location>
</feature>
<dbReference type="EMBL" id="VTWH01000005">
    <property type="protein sequence ID" value="KAA0968664.1"/>
    <property type="molecule type" value="Genomic_DNA"/>
</dbReference>
<comment type="caution">
    <text evidence="7">The sequence shown here is derived from an EMBL/GenBank/DDBJ whole genome shotgun (WGS) entry which is preliminary data.</text>
</comment>
<gene>
    <name evidence="7" type="ORF">FPY71_17125</name>
</gene>